<dbReference type="PROSITE" id="PS50157">
    <property type="entry name" value="ZINC_FINGER_C2H2_2"/>
    <property type="match status" value="8"/>
</dbReference>
<evidence type="ECO:0000256" key="11">
    <source>
        <dbReference type="PROSITE-ProRule" id="PRU00042"/>
    </source>
</evidence>
<dbReference type="FunFam" id="3.30.160.60:FF:000358">
    <property type="entry name" value="zinc finger protein 24"/>
    <property type="match status" value="1"/>
</dbReference>
<comment type="similarity">
    <text evidence="2">Belongs to the krueppel C2H2-type zinc-finger protein family.</text>
</comment>
<dbReference type="GO" id="GO:0000977">
    <property type="term" value="F:RNA polymerase II transcription regulatory region sequence-specific DNA binding"/>
    <property type="evidence" value="ECO:0007669"/>
    <property type="project" value="TreeGrafter"/>
</dbReference>
<evidence type="ECO:0000256" key="9">
    <source>
        <dbReference type="ARBA" id="ARBA00023163"/>
    </source>
</evidence>
<protein>
    <submittedName>
        <fullName evidence="14">Si:ch211-79k12.2</fullName>
    </submittedName>
</protein>
<evidence type="ECO:0000256" key="3">
    <source>
        <dbReference type="ARBA" id="ARBA00022723"/>
    </source>
</evidence>
<dbReference type="OrthoDB" id="8113227at2759"/>
<dbReference type="PANTHER" id="PTHR24409">
    <property type="entry name" value="ZINC FINGER PROTEIN 142"/>
    <property type="match status" value="1"/>
</dbReference>
<comment type="subcellular location">
    <subcellularLocation>
        <location evidence="1">Nucleus</location>
    </subcellularLocation>
</comment>
<dbReference type="FunFam" id="3.30.160.60:FF:000251">
    <property type="entry name" value="FEZ family zinc finger 2"/>
    <property type="match status" value="1"/>
</dbReference>
<feature type="compositionally biased region" description="Polar residues" evidence="12">
    <location>
        <begin position="143"/>
        <end position="159"/>
    </location>
</feature>
<keyword evidence="7" id="KW-0805">Transcription regulation</keyword>
<feature type="domain" description="C2H2-type" evidence="13">
    <location>
        <begin position="360"/>
        <end position="387"/>
    </location>
</feature>
<evidence type="ECO:0000256" key="2">
    <source>
        <dbReference type="ARBA" id="ARBA00006991"/>
    </source>
</evidence>
<keyword evidence="5 11" id="KW-0863">Zinc-finger</keyword>
<dbReference type="InterPro" id="IPR036236">
    <property type="entry name" value="Znf_C2H2_sf"/>
</dbReference>
<feature type="region of interest" description="Disordered" evidence="12">
    <location>
        <begin position="183"/>
        <end position="208"/>
    </location>
</feature>
<dbReference type="Ensembl" id="ENSPKIT00000033467.1">
    <property type="protein sequence ID" value="ENSPKIP00000009362.1"/>
    <property type="gene ID" value="ENSPKIG00000024496.1"/>
</dbReference>
<dbReference type="Pfam" id="PF00096">
    <property type="entry name" value="zf-C2H2"/>
    <property type="match status" value="6"/>
</dbReference>
<evidence type="ECO:0000256" key="8">
    <source>
        <dbReference type="ARBA" id="ARBA00023125"/>
    </source>
</evidence>
<dbReference type="FunFam" id="3.30.160.60:FF:001049">
    <property type="entry name" value="zinc finger protein 319"/>
    <property type="match status" value="1"/>
</dbReference>
<feature type="region of interest" description="Disordered" evidence="12">
    <location>
        <begin position="93"/>
        <end position="115"/>
    </location>
</feature>
<keyword evidence="8" id="KW-0238">DNA-binding</keyword>
<name>A0A3B3QRT3_9TELE</name>
<accession>A0A3B3QRT3</accession>
<feature type="compositionally biased region" description="Low complexity" evidence="12">
    <location>
        <begin position="533"/>
        <end position="555"/>
    </location>
</feature>
<keyword evidence="6" id="KW-0862">Zinc</keyword>
<feature type="domain" description="C2H2-type" evidence="13">
    <location>
        <begin position="582"/>
        <end position="605"/>
    </location>
</feature>
<dbReference type="InterPro" id="IPR013087">
    <property type="entry name" value="Znf_C2H2_type"/>
</dbReference>
<dbReference type="GeneTree" id="ENSGT00940000154446"/>
<evidence type="ECO:0000256" key="6">
    <source>
        <dbReference type="ARBA" id="ARBA00022833"/>
    </source>
</evidence>
<feature type="domain" description="C2H2-type" evidence="13">
    <location>
        <begin position="271"/>
        <end position="298"/>
    </location>
</feature>
<feature type="compositionally biased region" description="Polar residues" evidence="12">
    <location>
        <begin position="183"/>
        <end position="192"/>
    </location>
</feature>
<dbReference type="PROSITE" id="PS00028">
    <property type="entry name" value="ZINC_FINGER_C2H2_1"/>
    <property type="match status" value="8"/>
</dbReference>
<feature type="domain" description="C2H2-type" evidence="13">
    <location>
        <begin position="332"/>
        <end position="359"/>
    </location>
</feature>
<dbReference type="GO" id="GO:0005634">
    <property type="term" value="C:nucleus"/>
    <property type="evidence" value="ECO:0007669"/>
    <property type="project" value="UniProtKB-SubCell"/>
</dbReference>
<dbReference type="SUPFAM" id="SSF57667">
    <property type="entry name" value="beta-beta-alpha zinc fingers"/>
    <property type="match status" value="4"/>
</dbReference>
<sequence length="643" mass="69071">MYSFQMDKDRFAVSRGPCSWLEMHQFIGDLMASSSSQPVKDSSQQEALRSAWEAAGHEALGLKAALPAPAAQGRAPHGKVPPGYGLQTLTGTATAERNREAGSHGSSGQQLQHHSCTCPGCPFSSPSTSSPTFQTLKPRHTSNVRTQPSQSERSQQPKESSGGPVSLGLCLGLGLSIEEETSACNADGSQRQQQEKSPEPHDRSTSSPPQVPTFPCLCCHRGFQTCAQLLSHQQGTDFPQSHPHYHHHHCPLASCLHCPQLPQSTQAPAPFPCLSCQRTFQTCAQLLRHQQGHAQQDGIPQHPCMHCSASFPRPSQLLQHQRSQHASKTGGFLCAECGRAFNSHSNLRIHLNVHTGARPYPCSDCGKSFSQSGALKIHRRIHTGERPYTCTFCGRGFPHLAGIRAHQRIHTGEKPYRCPQCGKCFTQSGALKIHMRIHTGERPFVCGLCGKGFSNRSGIRFHYRTVHGILSETSLTLDTHSGLLASTSVATIGPRGNSSFGLTANRSVSPAISLSSSSNTCESPGTNPDADLSDPPSTVSSSLLSPGSGFPLDSGSELEPTSAKGTRKQRVSGETARESRQYSCEDCGRCFRDAPSRNRHQALEHYSGLEGEEEGGGEGNGVNAGTAQPQEGPEGEAVDSLMQ</sequence>
<dbReference type="SMART" id="SM00355">
    <property type="entry name" value="ZnF_C2H2"/>
    <property type="match status" value="9"/>
</dbReference>
<proteinExistence type="inferred from homology"/>
<dbReference type="FunFam" id="3.30.160.60:FF:000446">
    <property type="entry name" value="Zinc finger protein"/>
    <property type="match status" value="1"/>
</dbReference>
<evidence type="ECO:0000313" key="15">
    <source>
        <dbReference type="Proteomes" id="UP000261540"/>
    </source>
</evidence>
<keyword evidence="10" id="KW-0539">Nucleus</keyword>
<dbReference type="Proteomes" id="UP000261540">
    <property type="component" value="Unplaced"/>
</dbReference>
<feature type="domain" description="C2H2-type" evidence="13">
    <location>
        <begin position="302"/>
        <end position="330"/>
    </location>
</feature>
<feature type="domain" description="C2H2-type" evidence="13">
    <location>
        <begin position="416"/>
        <end position="443"/>
    </location>
</feature>
<dbReference type="GO" id="GO:0000981">
    <property type="term" value="F:DNA-binding transcription factor activity, RNA polymerase II-specific"/>
    <property type="evidence" value="ECO:0007669"/>
    <property type="project" value="TreeGrafter"/>
</dbReference>
<feature type="region of interest" description="Disordered" evidence="12">
    <location>
        <begin position="513"/>
        <end position="579"/>
    </location>
</feature>
<feature type="region of interest" description="Disordered" evidence="12">
    <location>
        <begin position="127"/>
        <end position="165"/>
    </location>
</feature>
<evidence type="ECO:0000256" key="1">
    <source>
        <dbReference type="ARBA" id="ARBA00004123"/>
    </source>
</evidence>
<feature type="domain" description="C2H2-type" evidence="13">
    <location>
        <begin position="444"/>
        <end position="467"/>
    </location>
</feature>
<feature type="domain" description="C2H2-type" evidence="13">
    <location>
        <begin position="388"/>
        <end position="415"/>
    </location>
</feature>
<dbReference type="AlphaFoldDB" id="A0A3B3QRT3"/>
<reference evidence="14" key="1">
    <citation type="submission" date="2025-05" db="UniProtKB">
        <authorList>
            <consortium name="Ensembl"/>
        </authorList>
    </citation>
    <scope>IDENTIFICATION</scope>
</reference>
<evidence type="ECO:0000313" key="14">
    <source>
        <dbReference type="Ensembl" id="ENSPKIP00000009362.1"/>
    </source>
</evidence>
<dbReference type="FunFam" id="3.30.160.60:FF:002604">
    <property type="entry name" value="Zinc finger protein 715"/>
    <property type="match status" value="1"/>
</dbReference>
<feature type="region of interest" description="Disordered" evidence="12">
    <location>
        <begin position="69"/>
        <end position="88"/>
    </location>
</feature>
<feature type="compositionally biased region" description="Basic and acidic residues" evidence="12">
    <location>
        <begin position="193"/>
        <end position="204"/>
    </location>
</feature>
<evidence type="ECO:0000256" key="7">
    <source>
        <dbReference type="ARBA" id="ARBA00023015"/>
    </source>
</evidence>
<dbReference type="Gene3D" id="3.30.160.60">
    <property type="entry name" value="Classic Zinc Finger"/>
    <property type="match status" value="6"/>
</dbReference>
<feature type="region of interest" description="Disordered" evidence="12">
    <location>
        <begin position="593"/>
        <end position="643"/>
    </location>
</feature>
<evidence type="ECO:0000256" key="4">
    <source>
        <dbReference type="ARBA" id="ARBA00022737"/>
    </source>
</evidence>
<evidence type="ECO:0000259" key="13">
    <source>
        <dbReference type="PROSITE" id="PS50157"/>
    </source>
</evidence>
<evidence type="ECO:0000256" key="5">
    <source>
        <dbReference type="ARBA" id="ARBA00022771"/>
    </source>
</evidence>
<dbReference type="KEGG" id="pki:111854849"/>
<evidence type="ECO:0000256" key="10">
    <source>
        <dbReference type="ARBA" id="ARBA00023242"/>
    </source>
</evidence>
<evidence type="ECO:0000256" key="12">
    <source>
        <dbReference type="SAM" id="MobiDB-lite"/>
    </source>
</evidence>
<dbReference type="GO" id="GO:0008270">
    <property type="term" value="F:zinc ion binding"/>
    <property type="evidence" value="ECO:0007669"/>
    <property type="project" value="UniProtKB-KW"/>
</dbReference>
<organism evidence="14 15">
    <name type="scientific">Paramormyrops kingsleyae</name>
    <dbReference type="NCBI Taxonomy" id="1676925"/>
    <lineage>
        <taxon>Eukaryota</taxon>
        <taxon>Metazoa</taxon>
        <taxon>Chordata</taxon>
        <taxon>Craniata</taxon>
        <taxon>Vertebrata</taxon>
        <taxon>Euteleostomi</taxon>
        <taxon>Actinopterygii</taxon>
        <taxon>Neopterygii</taxon>
        <taxon>Teleostei</taxon>
        <taxon>Osteoglossocephala</taxon>
        <taxon>Osteoglossomorpha</taxon>
        <taxon>Osteoglossiformes</taxon>
        <taxon>Mormyridae</taxon>
        <taxon>Paramormyrops</taxon>
    </lineage>
</organism>
<keyword evidence="3" id="KW-0479">Metal-binding</keyword>
<keyword evidence="4" id="KW-0677">Repeat</keyword>
<feature type="compositionally biased region" description="Polar residues" evidence="12">
    <location>
        <begin position="104"/>
        <end position="114"/>
    </location>
</feature>
<keyword evidence="9" id="KW-0804">Transcription</keyword>
<keyword evidence="15" id="KW-1185">Reference proteome</keyword>
<dbReference type="Ensembl" id="ENSPKIT00000033471.1">
    <property type="protein sequence ID" value="ENSPKIP00000009366.1"/>
    <property type="gene ID" value="ENSPKIG00000024496.1"/>
</dbReference>
<dbReference type="PANTHER" id="PTHR24409:SF331">
    <property type="entry name" value="ZINC FINGER PROTEIN 322A"/>
    <property type="match status" value="1"/>
</dbReference>